<dbReference type="Pfam" id="PF03796">
    <property type="entry name" value="DnaB_C"/>
    <property type="match status" value="1"/>
</dbReference>
<reference evidence="3" key="1">
    <citation type="journal article" date="2019" name="Int. J. Syst. Evol. Microbiol.">
        <title>The Global Catalogue of Microorganisms (GCM) 10K type strain sequencing project: providing services to taxonomists for standard genome sequencing and annotation.</title>
        <authorList>
            <consortium name="The Broad Institute Genomics Platform"/>
            <consortium name="The Broad Institute Genome Sequencing Center for Infectious Disease"/>
            <person name="Wu L."/>
            <person name="Ma J."/>
        </authorList>
    </citation>
    <scope>NUCLEOTIDE SEQUENCE [LARGE SCALE GENOMIC DNA]</scope>
    <source>
        <strain evidence="3">JCM 4733</strain>
    </source>
</reference>
<name>A0ABQ3CIJ4_9ACTN</name>
<comment type="caution">
    <text evidence="2">The sequence shown here is derived from an EMBL/GenBank/DDBJ whole genome shotgun (WGS) entry which is preliminary data.</text>
</comment>
<accession>A0ABQ3CIJ4</accession>
<protein>
    <recommendedName>
        <fullName evidence="1">SF4 helicase domain-containing protein</fullName>
    </recommendedName>
</protein>
<gene>
    <name evidence="2" type="ORF">GCM10010345_19630</name>
</gene>
<dbReference type="InterPro" id="IPR027417">
    <property type="entry name" value="P-loop_NTPase"/>
</dbReference>
<dbReference type="InterPro" id="IPR007694">
    <property type="entry name" value="DNA_helicase_DnaB-like_C"/>
</dbReference>
<keyword evidence="3" id="KW-1185">Reference proteome</keyword>
<dbReference type="Gene3D" id="3.40.50.300">
    <property type="entry name" value="P-loop containing nucleotide triphosphate hydrolases"/>
    <property type="match status" value="1"/>
</dbReference>
<organism evidence="2 3">
    <name type="scientific">Streptomyces canarius</name>
    <dbReference type="NCBI Taxonomy" id="285453"/>
    <lineage>
        <taxon>Bacteria</taxon>
        <taxon>Bacillati</taxon>
        <taxon>Actinomycetota</taxon>
        <taxon>Actinomycetes</taxon>
        <taxon>Kitasatosporales</taxon>
        <taxon>Streptomycetaceae</taxon>
        <taxon>Streptomyces</taxon>
    </lineage>
</organism>
<dbReference type="EMBL" id="BMVN01000005">
    <property type="protein sequence ID" value="GHA15069.1"/>
    <property type="molecule type" value="Genomic_DNA"/>
</dbReference>
<dbReference type="Proteomes" id="UP000653644">
    <property type="component" value="Unassembled WGS sequence"/>
</dbReference>
<proteinExistence type="predicted"/>
<evidence type="ECO:0000259" key="1">
    <source>
        <dbReference type="Pfam" id="PF03796"/>
    </source>
</evidence>
<sequence length="71" mass="7723">MLNDLRDTGVLVEDNADVAIPIHHRDDVHEDDLPCAGDADLIVARHRDGSTATITVAAQGHPSRFVDRTQP</sequence>
<feature type="domain" description="SF4 helicase" evidence="1">
    <location>
        <begin position="1"/>
        <end position="66"/>
    </location>
</feature>
<evidence type="ECO:0000313" key="2">
    <source>
        <dbReference type="EMBL" id="GHA15069.1"/>
    </source>
</evidence>
<evidence type="ECO:0000313" key="3">
    <source>
        <dbReference type="Proteomes" id="UP000653644"/>
    </source>
</evidence>